<evidence type="ECO:0000256" key="5">
    <source>
        <dbReference type="PROSITE-ProRule" id="PRU00277"/>
    </source>
</evidence>
<dbReference type="Proteomes" id="UP001470230">
    <property type="component" value="Unassembled WGS sequence"/>
</dbReference>
<evidence type="ECO:0000256" key="1">
    <source>
        <dbReference type="ARBA" id="ARBA00000971"/>
    </source>
</evidence>
<comment type="caution">
    <text evidence="7">The sequence shown here is derived from an EMBL/GenBank/DDBJ whole genome shotgun (WGS) entry which is preliminary data.</text>
</comment>
<evidence type="ECO:0000313" key="8">
    <source>
        <dbReference type="Proteomes" id="UP001470230"/>
    </source>
</evidence>
<keyword evidence="8" id="KW-1185">Reference proteome</keyword>
<reference evidence="7 8" key="1">
    <citation type="submission" date="2024-04" db="EMBL/GenBank/DDBJ databases">
        <title>Tritrichomonas musculus Genome.</title>
        <authorList>
            <person name="Alves-Ferreira E."/>
            <person name="Grigg M."/>
            <person name="Lorenzi H."/>
            <person name="Galac M."/>
        </authorList>
    </citation>
    <scope>NUCLEOTIDE SEQUENCE [LARGE SCALE GENOMIC DNA]</scope>
    <source>
        <strain evidence="7 8">EAF2021</strain>
    </source>
</reference>
<dbReference type="PROSITE" id="PS50059">
    <property type="entry name" value="FKBP_PPIASE"/>
    <property type="match status" value="1"/>
</dbReference>
<dbReference type="SUPFAM" id="SSF54534">
    <property type="entry name" value="FKBP-like"/>
    <property type="match status" value="1"/>
</dbReference>
<dbReference type="InterPro" id="IPR044609">
    <property type="entry name" value="FKBP2/11"/>
</dbReference>
<evidence type="ECO:0000256" key="3">
    <source>
        <dbReference type="ARBA" id="ARBA00023110"/>
    </source>
</evidence>
<dbReference type="PANTHER" id="PTHR45779:SF7">
    <property type="entry name" value="PEPTIDYLPROLYL ISOMERASE"/>
    <property type="match status" value="1"/>
</dbReference>
<evidence type="ECO:0000259" key="6">
    <source>
        <dbReference type="PROSITE" id="PS50059"/>
    </source>
</evidence>
<sequence length="134" mass="14539">MLLILLSALSSCVSDKPYHPDIKVGIIQKADKCKKAVNEDSLVYAHVEARISDQALPIISTYKSDSPIRIKISSKNIIPGFKKGLLGACKGEIRRITIPPALAYGSNSIDGLFPPYSTFVVNVEIVEIVDSSSH</sequence>
<evidence type="ECO:0000313" key="7">
    <source>
        <dbReference type="EMBL" id="KAK8886652.1"/>
    </source>
</evidence>
<evidence type="ECO:0000256" key="2">
    <source>
        <dbReference type="ARBA" id="ARBA00013194"/>
    </source>
</evidence>
<accession>A0ABR2K829</accession>
<dbReference type="InterPro" id="IPR001179">
    <property type="entry name" value="PPIase_FKBP_dom"/>
</dbReference>
<dbReference type="InterPro" id="IPR046357">
    <property type="entry name" value="PPIase_dom_sf"/>
</dbReference>
<keyword evidence="3 5" id="KW-0697">Rotamase</keyword>
<proteinExistence type="predicted"/>
<dbReference type="PANTHER" id="PTHR45779">
    <property type="entry name" value="PEPTIDYLPROLYL ISOMERASE"/>
    <property type="match status" value="1"/>
</dbReference>
<name>A0ABR2K829_9EUKA</name>
<keyword evidence="4 5" id="KW-0413">Isomerase</keyword>
<protein>
    <recommendedName>
        <fullName evidence="2 5">peptidylprolyl isomerase</fullName>
        <ecNumber evidence="2 5">5.2.1.8</ecNumber>
    </recommendedName>
</protein>
<organism evidence="7 8">
    <name type="scientific">Tritrichomonas musculus</name>
    <dbReference type="NCBI Taxonomy" id="1915356"/>
    <lineage>
        <taxon>Eukaryota</taxon>
        <taxon>Metamonada</taxon>
        <taxon>Parabasalia</taxon>
        <taxon>Tritrichomonadida</taxon>
        <taxon>Tritrichomonadidae</taxon>
        <taxon>Tritrichomonas</taxon>
    </lineage>
</organism>
<dbReference type="Pfam" id="PF00254">
    <property type="entry name" value="FKBP_C"/>
    <property type="match status" value="1"/>
</dbReference>
<comment type="catalytic activity">
    <reaction evidence="1 5">
        <text>[protein]-peptidylproline (omega=180) = [protein]-peptidylproline (omega=0)</text>
        <dbReference type="Rhea" id="RHEA:16237"/>
        <dbReference type="Rhea" id="RHEA-COMP:10747"/>
        <dbReference type="Rhea" id="RHEA-COMP:10748"/>
        <dbReference type="ChEBI" id="CHEBI:83833"/>
        <dbReference type="ChEBI" id="CHEBI:83834"/>
        <dbReference type="EC" id="5.2.1.8"/>
    </reaction>
</comment>
<dbReference type="EC" id="5.2.1.8" evidence="2 5"/>
<evidence type="ECO:0000256" key="4">
    <source>
        <dbReference type="ARBA" id="ARBA00023235"/>
    </source>
</evidence>
<dbReference type="EMBL" id="JAPFFF010000007">
    <property type="protein sequence ID" value="KAK8886652.1"/>
    <property type="molecule type" value="Genomic_DNA"/>
</dbReference>
<dbReference type="Gene3D" id="3.10.50.40">
    <property type="match status" value="1"/>
</dbReference>
<gene>
    <name evidence="7" type="ORF">M9Y10_042118</name>
</gene>
<feature type="domain" description="PPIase FKBP-type" evidence="6">
    <location>
        <begin position="40"/>
        <end position="129"/>
    </location>
</feature>